<comment type="caution">
    <text evidence="1">The sequence shown here is derived from an EMBL/GenBank/DDBJ whole genome shotgun (WGS) entry which is preliminary data.</text>
</comment>
<organism evidence="1 2">
    <name type="scientific">Dreissena polymorpha</name>
    <name type="common">Zebra mussel</name>
    <name type="synonym">Mytilus polymorpha</name>
    <dbReference type="NCBI Taxonomy" id="45954"/>
    <lineage>
        <taxon>Eukaryota</taxon>
        <taxon>Metazoa</taxon>
        <taxon>Spiralia</taxon>
        <taxon>Lophotrochozoa</taxon>
        <taxon>Mollusca</taxon>
        <taxon>Bivalvia</taxon>
        <taxon>Autobranchia</taxon>
        <taxon>Heteroconchia</taxon>
        <taxon>Euheterodonta</taxon>
        <taxon>Imparidentia</taxon>
        <taxon>Neoheterodontei</taxon>
        <taxon>Myida</taxon>
        <taxon>Dreissenoidea</taxon>
        <taxon>Dreissenidae</taxon>
        <taxon>Dreissena</taxon>
    </lineage>
</organism>
<reference evidence="1" key="2">
    <citation type="submission" date="2020-11" db="EMBL/GenBank/DDBJ databases">
        <authorList>
            <person name="McCartney M.A."/>
            <person name="Auch B."/>
            <person name="Kono T."/>
            <person name="Mallez S."/>
            <person name="Becker A."/>
            <person name="Gohl D.M."/>
            <person name="Silverstein K.A.T."/>
            <person name="Koren S."/>
            <person name="Bechman K.B."/>
            <person name="Herman A."/>
            <person name="Abrahante J.E."/>
            <person name="Garbe J."/>
        </authorList>
    </citation>
    <scope>NUCLEOTIDE SEQUENCE</scope>
    <source>
        <strain evidence="1">Duluth1</strain>
        <tissue evidence="1">Whole animal</tissue>
    </source>
</reference>
<dbReference type="Proteomes" id="UP000828390">
    <property type="component" value="Unassembled WGS sequence"/>
</dbReference>
<name>A0A9D4HQF1_DREPO</name>
<protein>
    <submittedName>
        <fullName evidence="1">Uncharacterized protein</fullName>
    </submittedName>
</protein>
<keyword evidence="2" id="KW-1185">Reference proteome</keyword>
<proteinExistence type="predicted"/>
<gene>
    <name evidence="1" type="ORF">DPMN_053171</name>
</gene>
<evidence type="ECO:0000313" key="1">
    <source>
        <dbReference type="EMBL" id="KAH3727241.1"/>
    </source>
</evidence>
<evidence type="ECO:0000313" key="2">
    <source>
        <dbReference type="Proteomes" id="UP000828390"/>
    </source>
</evidence>
<dbReference type="AlphaFoldDB" id="A0A9D4HQF1"/>
<reference evidence="1" key="1">
    <citation type="journal article" date="2019" name="bioRxiv">
        <title>The Genome of the Zebra Mussel, Dreissena polymorpha: A Resource for Invasive Species Research.</title>
        <authorList>
            <person name="McCartney M.A."/>
            <person name="Auch B."/>
            <person name="Kono T."/>
            <person name="Mallez S."/>
            <person name="Zhang Y."/>
            <person name="Obille A."/>
            <person name="Becker A."/>
            <person name="Abrahante J.E."/>
            <person name="Garbe J."/>
            <person name="Badalamenti J.P."/>
            <person name="Herman A."/>
            <person name="Mangelson H."/>
            <person name="Liachko I."/>
            <person name="Sullivan S."/>
            <person name="Sone E.D."/>
            <person name="Koren S."/>
            <person name="Silverstein K.A.T."/>
            <person name="Beckman K.B."/>
            <person name="Gohl D.M."/>
        </authorList>
    </citation>
    <scope>NUCLEOTIDE SEQUENCE</scope>
    <source>
        <strain evidence="1">Duluth1</strain>
        <tissue evidence="1">Whole animal</tissue>
    </source>
</reference>
<sequence length="114" mass="12921">MSVVSSLDITALYLYVLTEQLEFSAFKFARTQVDSINFIMGTEVTFHPTPQAHKNYVVLPTRPEANLGFARKCQTSSREMTDNRRIGVKLQHLSSEYPVTKMKLYSIMVTNLAG</sequence>
<accession>A0A9D4HQF1</accession>
<dbReference type="EMBL" id="JAIWYP010000012">
    <property type="protein sequence ID" value="KAH3727241.1"/>
    <property type="molecule type" value="Genomic_DNA"/>
</dbReference>